<keyword evidence="8" id="KW-1185">Reference proteome</keyword>
<feature type="compositionally biased region" description="Low complexity" evidence="4">
    <location>
        <begin position="484"/>
        <end position="505"/>
    </location>
</feature>
<dbReference type="Gene3D" id="1.10.10.10">
    <property type="entry name" value="Winged helix-like DNA-binding domain superfamily/Winged helix DNA-binding domain"/>
    <property type="match status" value="1"/>
</dbReference>
<sequence>MSSLHTGGATAATAAPEAGRSPAALARVLLPSMLGLALARTGLIVGSYGSYNQTDLGIYTDGSMLATLAVMGVLLIILAASKRQLRRRTVTLLAELCILVETMLLMAQAAITLDGEPHGDALFALSMLLSLFSSGAMFYWLRRAKGCSGALAAIYVFGALIVSEVFLEALSLMPQATALFVAAAGSFAQLACLFLAFHARPLHTLNAQEGPHTYFGYTRTPVDDKRFLVSTAIGIGLLAIVIGLLRGYPDGLPIAFSEGERLGYAGLTIVVSAVIVYFMARGNRRTMTMGIWVVLELLACAALIAYAAFPQALGHGALFATTVNALMVGLVWYTVVAFESHGWRDPYYYALAGWIVWLGCRGVARTGLLVIYPFAANDLVVNAVMGLMLLVSTQVVFSCCLRDADSLRQLPAEADAAPAAAGSGEGAVAGGAAMAGSGSGAGASAADGAAPLDALHPAAGPSAEEIRASVLEAMARDDAPPSPFAAAEGATAPAPNRPATAASPAAATAAASMAAPARRQAGPQFSRLMGLDVESAPVATRQPTLARGVEEMGRRFMLSEREIEVLTLYALGYTQKRVAEELFISPGTAHTHIKRIYAKTGMHSRQDILDYLEAYGS</sequence>
<dbReference type="InterPro" id="IPR016032">
    <property type="entry name" value="Sig_transdc_resp-reg_C-effctor"/>
</dbReference>
<evidence type="ECO:0000256" key="5">
    <source>
        <dbReference type="SAM" id="Phobius"/>
    </source>
</evidence>
<feature type="transmembrane region" description="Helical" evidence="5">
    <location>
        <begin position="123"/>
        <end position="141"/>
    </location>
</feature>
<evidence type="ECO:0000259" key="6">
    <source>
        <dbReference type="PROSITE" id="PS50043"/>
    </source>
</evidence>
<feature type="transmembrane region" description="Helical" evidence="5">
    <location>
        <begin position="261"/>
        <end position="279"/>
    </location>
</feature>
<feature type="transmembrane region" description="Helical" evidence="5">
    <location>
        <begin position="227"/>
        <end position="249"/>
    </location>
</feature>
<dbReference type="RefSeq" id="WP_242163186.1">
    <property type="nucleotide sequence ID" value="NZ_JAJMLW010000001.1"/>
</dbReference>
<evidence type="ECO:0000256" key="2">
    <source>
        <dbReference type="ARBA" id="ARBA00023125"/>
    </source>
</evidence>
<keyword evidence="3" id="KW-0804">Transcription</keyword>
<organism evidence="7 8">
    <name type="scientific">Adlercreutzia faecimuris</name>
    <dbReference type="NCBI Taxonomy" id="2897341"/>
    <lineage>
        <taxon>Bacteria</taxon>
        <taxon>Bacillati</taxon>
        <taxon>Actinomycetota</taxon>
        <taxon>Coriobacteriia</taxon>
        <taxon>Eggerthellales</taxon>
        <taxon>Eggerthellaceae</taxon>
        <taxon>Adlercreutzia</taxon>
    </lineage>
</organism>
<evidence type="ECO:0000313" key="8">
    <source>
        <dbReference type="Proteomes" id="UP001430755"/>
    </source>
</evidence>
<feature type="transmembrane region" description="Helical" evidence="5">
    <location>
        <begin position="178"/>
        <end position="197"/>
    </location>
</feature>
<accession>A0ABS9WFH2</accession>
<feature type="transmembrane region" description="Helical" evidence="5">
    <location>
        <begin position="315"/>
        <end position="335"/>
    </location>
</feature>
<dbReference type="CDD" id="cd06170">
    <property type="entry name" value="LuxR_C_like"/>
    <property type="match status" value="1"/>
</dbReference>
<dbReference type="SUPFAM" id="SSF46894">
    <property type="entry name" value="C-terminal effector domain of the bipartite response regulators"/>
    <property type="match status" value="1"/>
</dbReference>
<dbReference type="PRINTS" id="PR00038">
    <property type="entry name" value="HTHLUXR"/>
</dbReference>
<proteinExistence type="predicted"/>
<feature type="transmembrane region" description="Helical" evidence="5">
    <location>
        <begin position="92"/>
        <end position="111"/>
    </location>
</feature>
<feature type="transmembrane region" description="Helical" evidence="5">
    <location>
        <begin position="347"/>
        <end position="374"/>
    </location>
</feature>
<dbReference type="PANTHER" id="PTHR44688:SF16">
    <property type="entry name" value="DNA-BINDING TRANSCRIPTIONAL ACTIVATOR DEVR_DOSR"/>
    <property type="match status" value="1"/>
</dbReference>
<keyword evidence="5" id="KW-0812">Transmembrane</keyword>
<keyword evidence="5" id="KW-0472">Membrane</keyword>
<dbReference type="EMBL" id="JAJMLW010000001">
    <property type="protein sequence ID" value="MCI2241232.1"/>
    <property type="molecule type" value="Genomic_DNA"/>
</dbReference>
<dbReference type="SMART" id="SM00421">
    <property type="entry name" value="HTH_LUXR"/>
    <property type="match status" value="1"/>
</dbReference>
<keyword evidence="1" id="KW-0805">Transcription regulation</keyword>
<reference evidence="7" key="1">
    <citation type="submission" date="2021-11" db="EMBL/GenBank/DDBJ databases">
        <title>A Novel Adlercreutzia Species, isolated from a Allomyrina dichotoma larva feces.</title>
        <authorList>
            <person name="Suh M.K."/>
        </authorList>
    </citation>
    <scope>NUCLEOTIDE SEQUENCE</scope>
    <source>
        <strain evidence="7">JBNU-10</strain>
    </source>
</reference>
<dbReference type="Proteomes" id="UP001430755">
    <property type="component" value="Unassembled WGS sequence"/>
</dbReference>
<feature type="transmembrane region" description="Helical" evidence="5">
    <location>
        <begin position="153"/>
        <end position="172"/>
    </location>
</feature>
<name>A0ABS9WFH2_9ACTN</name>
<gene>
    <name evidence="7" type="ORF">LPT13_02550</name>
</gene>
<feature type="transmembrane region" description="Helical" evidence="5">
    <location>
        <begin position="291"/>
        <end position="309"/>
    </location>
</feature>
<evidence type="ECO:0000256" key="4">
    <source>
        <dbReference type="SAM" id="MobiDB-lite"/>
    </source>
</evidence>
<evidence type="ECO:0000256" key="1">
    <source>
        <dbReference type="ARBA" id="ARBA00023015"/>
    </source>
</evidence>
<dbReference type="Pfam" id="PF00196">
    <property type="entry name" value="GerE"/>
    <property type="match status" value="1"/>
</dbReference>
<feature type="region of interest" description="Disordered" evidence="4">
    <location>
        <begin position="478"/>
        <end position="505"/>
    </location>
</feature>
<feature type="transmembrane region" description="Helical" evidence="5">
    <location>
        <begin position="63"/>
        <end position="80"/>
    </location>
</feature>
<dbReference type="PROSITE" id="PS50043">
    <property type="entry name" value="HTH_LUXR_2"/>
    <property type="match status" value="1"/>
</dbReference>
<keyword evidence="2" id="KW-0238">DNA-binding</keyword>
<dbReference type="InterPro" id="IPR000792">
    <property type="entry name" value="Tscrpt_reg_LuxR_C"/>
</dbReference>
<keyword evidence="5" id="KW-1133">Transmembrane helix</keyword>
<feature type="domain" description="HTH luxR-type" evidence="6">
    <location>
        <begin position="551"/>
        <end position="616"/>
    </location>
</feature>
<evidence type="ECO:0000256" key="3">
    <source>
        <dbReference type="ARBA" id="ARBA00023163"/>
    </source>
</evidence>
<feature type="transmembrane region" description="Helical" evidence="5">
    <location>
        <begin position="380"/>
        <end position="401"/>
    </location>
</feature>
<dbReference type="InterPro" id="IPR036388">
    <property type="entry name" value="WH-like_DNA-bd_sf"/>
</dbReference>
<dbReference type="PANTHER" id="PTHR44688">
    <property type="entry name" value="DNA-BINDING TRANSCRIPTIONAL ACTIVATOR DEVR_DOSR"/>
    <property type="match status" value="1"/>
</dbReference>
<evidence type="ECO:0000313" key="7">
    <source>
        <dbReference type="EMBL" id="MCI2241232.1"/>
    </source>
</evidence>
<comment type="caution">
    <text evidence="7">The sequence shown here is derived from an EMBL/GenBank/DDBJ whole genome shotgun (WGS) entry which is preliminary data.</text>
</comment>
<protein>
    <submittedName>
        <fullName evidence="7">Helix-turn-helix transcriptional regulator</fullName>
    </submittedName>
</protein>